<accession>F2AQI9</accession>
<keyword evidence="1" id="KW-0812">Transmembrane</keyword>
<feature type="transmembrane region" description="Helical" evidence="1">
    <location>
        <begin position="301"/>
        <end position="326"/>
    </location>
</feature>
<comment type="caution">
    <text evidence="2">The sequence shown here is derived from an EMBL/GenBank/DDBJ whole genome shotgun (WGS) entry which is preliminary data.</text>
</comment>
<gene>
    <name evidence="2" type="ORF">RBWH47_05108</name>
</gene>
<dbReference type="AlphaFoldDB" id="F2AQI9"/>
<name>F2AQI9_RHOBT</name>
<feature type="transmembrane region" description="Helical" evidence="1">
    <location>
        <begin position="198"/>
        <end position="217"/>
    </location>
</feature>
<feature type="transmembrane region" description="Helical" evidence="1">
    <location>
        <begin position="408"/>
        <end position="426"/>
    </location>
</feature>
<dbReference type="SUPFAM" id="SSF52047">
    <property type="entry name" value="RNI-like"/>
    <property type="match status" value="1"/>
</dbReference>
<feature type="transmembrane region" description="Helical" evidence="1">
    <location>
        <begin position="241"/>
        <end position="260"/>
    </location>
</feature>
<proteinExistence type="predicted"/>
<dbReference type="Gene3D" id="3.80.10.10">
    <property type="entry name" value="Ribonuclease Inhibitor"/>
    <property type="match status" value="1"/>
</dbReference>
<protein>
    <submittedName>
        <fullName evidence="2">Uncharacterized protein</fullName>
    </submittedName>
</protein>
<evidence type="ECO:0000313" key="3">
    <source>
        <dbReference type="Proteomes" id="UP000006222"/>
    </source>
</evidence>
<organism evidence="2 3">
    <name type="scientific">Rhodopirellula baltica WH47</name>
    <dbReference type="NCBI Taxonomy" id="991778"/>
    <lineage>
        <taxon>Bacteria</taxon>
        <taxon>Pseudomonadati</taxon>
        <taxon>Planctomycetota</taxon>
        <taxon>Planctomycetia</taxon>
        <taxon>Pirellulales</taxon>
        <taxon>Pirellulaceae</taxon>
        <taxon>Rhodopirellula</taxon>
    </lineage>
</organism>
<dbReference type="PATRIC" id="fig|991778.3.peg.2077"/>
<evidence type="ECO:0000313" key="2">
    <source>
        <dbReference type="EMBL" id="EGF28072.1"/>
    </source>
</evidence>
<feature type="transmembrane region" description="Helical" evidence="1">
    <location>
        <begin position="377"/>
        <end position="396"/>
    </location>
</feature>
<dbReference type="EMBL" id="AFAR01000114">
    <property type="protein sequence ID" value="EGF28072.1"/>
    <property type="molecule type" value="Genomic_DNA"/>
</dbReference>
<reference evidence="2 3" key="1">
    <citation type="journal article" date="2013" name="Mar. Genomics">
        <title>Expression of sulfatases in Rhodopirellula baltica and the diversity of sulfatases in the genus Rhodopirellula.</title>
        <authorList>
            <person name="Wegner C.E."/>
            <person name="Richter-Heitmann T."/>
            <person name="Klindworth A."/>
            <person name="Klockow C."/>
            <person name="Richter M."/>
            <person name="Achstetter T."/>
            <person name="Glockner F.O."/>
            <person name="Harder J."/>
        </authorList>
    </citation>
    <scope>NUCLEOTIDE SEQUENCE [LARGE SCALE GENOMIC DNA]</scope>
    <source>
        <strain evidence="2 3">WH47</strain>
    </source>
</reference>
<evidence type="ECO:0000256" key="1">
    <source>
        <dbReference type="SAM" id="Phobius"/>
    </source>
</evidence>
<sequence length="935" mass="105060">MPFLRVPRDRIIDAVPVALVLILMSVAAFIPIAAPASMLHLWLWLRHPRSKSRYFLFGGIVGTVMTIGVVLPLIGNHFYSQNGDGDEILIHTGYIPMLLIAFSAAGIPPILYRLLSRCSLTTSGDSPQRESVHESRTGISDLLTLALLSAIVLFVLRMPREQLKWHNAPTLDLVTTLVFSIVGLIAMRINARCNRSMFFANFLLTWIGGFVALRLSYDGLEYIREKWLDDPEWLIQHRRRWGMRPHAIAMMLIALFPIICRRCGVVLTSARTNANNTTEKDGNAIEPDGNSFENTSRSRRFLGGLGELTGHLALLALISAVTLYPFTWTSPYGEYGYRVAGWPFPYWTAQQLAGSNSPWYWTNSEIWRSIEFSPLPLVTNLILTAAAWIFILPARAIRRRLGLSTIRYGRIALCVFFLACLGYNIFGEPIFRNRGLDSLEGVTINDHEHSPKLGLFSTIAVEMDWRSVGIPGESDRGLPSDILLKKASPETIFRVLDWTSITTLNFNDCEVSPALVESILAHPNIRTVHFENCSVNSKLVDRLVNERKLAALSLTNGQQTTAYRKTKRWSPIEWTKPRSERSLYTLETHAINGEYLVSNNVQLLTLSVPNHIPSQIDLQETESLQHLIVKNTVGEIPKSVCQLTIFRCPELDTIALDNYQKFALTIGSAPKLNSITGFWNHNRHSAARLTSLAIDNAPQLSSLNIDISECETIHFGSTPYQPFLEELVLSGHSGIRTSHAAPLSAKIFTQRLRQFIPHFLLDSLHLNGVELDNDVLTLLASSVSTLRCEACRFHEISTDIFSSDSAWPFQFTVPNFAPNDQQLTRLLETASELNTLHISGVNLTKIPPALGNLHSVTIDNLKLAPNQFRGMEWKHTGVLELQDSNVTDEILKSWKMPRMFWLSLSNSLVTPDVAEKVRDKWSIKRMDLDAPDEAQ</sequence>
<dbReference type="RefSeq" id="WP_007325900.1">
    <property type="nucleotide sequence ID" value="NZ_AFAR01000114.1"/>
</dbReference>
<feature type="transmembrane region" description="Helical" evidence="1">
    <location>
        <begin position="136"/>
        <end position="156"/>
    </location>
</feature>
<keyword evidence="1" id="KW-0472">Membrane</keyword>
<keyword evidence="1" id="KW-1133">Transmembrane helix</keyword>
<feature type="transmembrane region" description="Helical" evidence="1">
    <location>
        <begin position="94"/>
        <end position="115"/>
    </location>
</feature>
<dbReference type="Proteomes" id="UP000006222">
    <property type="component" value="Unassembled WGS sequence"/>
</dbReference>
<feature type="transmembrane region" description="Helical" evidence="1">
    <location>
        <begin position="20"/>
        <end position="42"/>
    </location>
</feature>
<feature type="transmembrane region" description="Helical" evidence="1">
    <location>
        <begin position="168"/>
        <end position="186"/>
    </location>
</feature>
<feature type="transmembrane region" description="Helical" evidence="1">
    <location>
        <begin position="54"/>
        <end position="74"/>
    </location>
</feature>
<dbReference type="InterPro" id="IPR032675">
    <property type="entry name" value="LRR_dom_sf"/>
</dbReference>